<reference evidence="3" key="1">
    <citation type="submission" date="2018-05" db="EMBL/GenBank/DDBJ databases">
        <title>Draft genome sequence of Stemphylium lycopersici strain CIDEFI 213.</title>
        <authorList>
            <person name="Medina R."/>
            <person name="Franco M.E.E."/>
            <person name="Lucentini C.G."/>
            <person name="Saparrat M.C.N."/>
            <person name="Balatti P.A."/>
        </authorList>
    </citation>
    <scope>NUCLEOTIDE SEQUENCE [LARGE SCALE GENOMIC DNA]</scope>
    <source>
        <strain evidence="3">CIDEFI 213</strain>
    </source>
</reference>
<gene>
    <name evidence="2" type="ORF">DDE83_006298</name>
</gene>
<dbReference type="EMBL" id="QGDH01000095">
    <property type="protein sequence ID" value="RAR07809.1"/>
    <property type="molecule type" value="Genomic_DNA"/>
</dbReference>
<name>A0A364MZA5_STELY</name>
<organism evidence="2 3">
    <name type="scientific">Stemphylium lycopersici</name>
    <name type="common">Tomato gray leaf spot disease fungus</name>
    <name type="synonym">Thyrospora lycopersici</name>
    <dbReference type="NCBI Taxonomy" id="183478"/>
    <lineage>
        <taxon>Eukaryota</taxon>
        <taxon>Fungi</taxon>
        <taxon>Dikarya</taxon>
        <taxon>Ascomycota</taxon>
        <taxon>Pezizomycotina</taxon>
        <taxon>Dothideomycetes</taxon>
        <taxon>Pleosporomycetidae</taxon>
        <taxon>Pleosporales</taxon>
        <taxon>Pleosporineae</taxon>
        <taxon>Pleosporaceae</taxon>
        <taxon>Stemphylium</taxon>
    </lineage>
</organism>
<feature type="region of interest" description="Disordered" evidence="1">
    <location>
        <begin position="1"/>
        <end position="200"/>
    </location>
</feature>
<dbReference type="STRING" id="183478.A0A364MZA5"/>
<comment type="caution">
    <text evidence="2">The sequence shown here is derived from an EMBL/GenBank/DDBJ whole genome shotgun (WGS) entry which is preliminary data.</text>
</comment>
<protein>
    <submittedName>
        <fullName evidence="2">Camp-dependent protein kinase pathway protein</fullName>
    </submittedName>
</protein>
<keyword evidence="2" id="KW-0418">Kinase</keyword>
<proteinExistence type="predicted"/>
<feature type="compositionally biased region" description="Basic and acidic residues" evidence="1">
    <location>
        <begin position="106"/>
        <end position="131"/>
    </location>
</feature>
<evidence type="ECO:0000313" key="3">
    <source>
        <dbReference type="Proteomes" id="UP000249619"/>
    </source>
</evidence>
<accession>A0A364MZA5</accession>
<feature type="compositionally biased region" description="Polar residues" evidence="1">
    <location>
        <begin position="155"/>
        <end position="177"/>
    </location>
</feature>
<evidence type="ECO:0000256" key="1">
    <source>
        <dbReference type="SAM" id="MobiDB-lite"/>
    </source>
</evidence>
<evidence type="ECO:0000313" key="2">
    <source>
        <dbReference type="EMBL" id="RAR07809.1"/>
    </source>
</evidence>
<dbReference type="Proteomes" id="UP000249619">
    <property type="component" value="Unassembled WGS sequence"/>
</dbReference>
<dbReference type="AlphaFoldDB" id="A0A364MZA5"/>
<sequence>MPPDRSRYGQRQWNPALSSTPAAPVLLGSPRISKPQRSAQPKEPTHRQRMGAMYTMMNRAKQENERTSSSPKDWPRTTPSLYRSSDPPGADTVYLARKSARGKMRVGNDAKRVLDSTISEDRTKSGIKTREIMGIVLKGQRFSNPKRDHARRSRSPQASPKRNQEPSTNEPLSQQNILDPASSLPTGHGPPYANPSGLDLGLHFPDDGGALETFDFDSLLNTGGNEGLGNFGDFDFAGPTEI</sequence>
<feature type="compositionally biased region" description="Polar residues" evidence="1">
    <location>
        <begin position="9"/>
        <end position="21"/>
    </location>
</feature>
<keyword evidence="2" id="KW-0808">Transferase</keyword>
<keyword evidence="3" id="KW-1185">Reference proteome</keyword>
<feature type="compositionally biased region" description="Polar residues" evidence="1">
    <location>
        <begin position="67"/>
        <end position="83"/>
    </location>
</feature>
<dbReference type="GO" id="GO:0016301">
    <property type="term" value="F:kinase activity"/>
    <property type="evidence" value="ECO:0007669"/>
    <property type="project" value="UniProtKB-KW"/>
</dbReference>